<dbReference type="RefSeq" id="WP_176965428.1">
    <property type="nucleotide sequence ID" value="NZ_CP058215.1"/>
</dbReference>
<evidence type="ECO:0000259" key="3">
    <source>
        <dbReference type="PROSITE" id="PS50833"/>
    </source>
</evidence>
<keyword evidence="5" id="KW-1185">Reference proteome</keyword>
<dbReference type="Proteomes" id="UP000509594">
    <property type="component" value="Chromosome"/>
</dbReference>
<dbReference type="AlphaFoldDB" id="A0A7D5E702"/>
<dbReference type="Gene3D" id="3.40.50.10480">
    <property type="entry name" value="Probable brix-domain ribosomal biogenesis protein"/>
    <property type="match status" value="1"/>
</dbReference>
<evidence type="ECO:0000256" key="2">
    <source>
        <dbReference type="HAMAP-Rule" id="MF_00699"/>
    </source>
</evidence>
<evidence type="ECO:0000313" key="5">
    <source>
        <dbReference type="Proteomes" id="UP000509594"/>
    </source>
</evidence>
<accession>A0A7D5E702</accession>
<name>A0A7D5E702_9EURY</name>
<dbReference type="OrthoDB" id="117530at2157"/>
<dbReference type="EMBL" id="CP058215">
    <property type="protein sequence ID" value="QLC50372.1"/>
    <property type="molecule type" value="Genomic_DNA"/>
</dbReference>
<dbReference type="GO" id="GO:0006364">
    <property type="term" value="P:rRNA processing"/>
    <property type="evidence" value="ECO:0007669"/>
    <property type="project" value="InterPro"/>
</dbReference>
<dbReference type="PROSITE" id="PS50833">
    <property type="entry name" value="BRIX"/>
    <property type="match status" value="1"/>
</dbReference>
<sequence>MLITSSRKPSASTRTLCKLLASFFNCAYFNRGKMGMGEVLEHADTSPLMVIGEYHGNPGSISVYDPDGFCVLSIYMSVWTSDEPYCSPGSAETSLEGEGELAPVLSELLQMDEDSSAVQKIIISDKQIDFLEGERVLFSLKIRSHRIFHGDDS</sequence>
<dbReference type="SUPFAM" id="SSF52954">
    <property type="entry name" value="Class II aaRS ABD-related"/>
    <property type="match status" value="1"/>
</dbReference>
<dbReference type="HAMAP" id="MF_00699">
    <property type="entry name" value="BriX"/>
    <property type="match status" value="1"/>
</dbReference>
<feature type="domain" description="Brix" evidence="3">
    <location>
        <begin position="1"/>
        <end position="153"/>
    </location>
</feature>
<reference evidence="4 5" key="1">
    <citation type="submission" date="2020-06" db="EMBL/GenBank/DDBJ databases">
        <title>Methanolobus halotolerans sp. nov., isolated from a saline lake Tus in Siberia.</title>
        <authorList>
            <person name="Shen Y."/>
            <person name="Chen S.-C."/>
            <person name="Lai M.-C."/>
            <person name="Huang H.-H."/>
            <person name="Chiu H.-H."/>
            <person name="Tang S.-L."/>
            <person name="Rogozin D.Y."/>
            <person name="Degermendzhy A.G."/>
        </authorList>
    </citation>
    <scope>NUCLEOTIDE SEQUENCE [LARGE SCALE GENOMIC DNA]</scope>
    <source>
        <strain evidence="4 5">DSM 21339</strain>
    </source>
</reference>
<gene>
    <name evidence="4" type="ORF">HWN40_09040</name>
</gene>
<dbReference type="KEGG" id="mzi:HWN40_09040"/>
<evidence type="ECO:0000256" key="1">
    <source>
        <dbReference type="ARBA" id="ARBA00022517"/>
    </source>
</evidence>
<dbReference type="GO" id="GO:0019843">
    <property type="term" value="F:rRNA binding"/>
    <property type="evidence" value="ECO:0007669"/>
    <property type="project" value="InterPro"/>
</dbReference>
<dbReference type="GeneID" id="55821817"/>
<protein>
    <recommendedName>
        <fullName evidence="2">Probable Brix domain-containing ribosomal biogenesis protein</fullName>
    </recommendedName>
</protein>
<comment type="function">
    <text evidence="2">Probably involved in the biogenesis of the ribosome.</text>
</comment>
<dbReference type="InterPro" id="IPR007109">
    <property type="entry name" value="Brix"/>
</dbReference>
<evidence type="ECO:0000313" key="4">
    <source>
        <dbReference type="EMBL" id="QLC50372.1"/>
    </source>
</evidence>
<dbReference type="SMART" id="SM00879">
    <property type="entry name" value="Brix"/>
    <property type="match status" value="1"/>
</dbReference>
<proteinExistence type="inferred from homology"/>
<keyword evidence="1 2" id="KW-0690">Ribosome biogenesis</keyword>
<dbReference type="InterPro" id="IPR023548">
    <property type="entry name" value="Brix_dom_Rbsml_bgen_prot"/>
</dbReference>
<organism evidence="4 5">
    <name type="scientific">Methanolobus zinderi</name>
    <dbReference type="NCBI Taxonomy" id="536044"/>
    <lineage>
        <taxon>Archaea</taxon>
        <taxon>Methanobacteriati</taxon>
        <taxon>Methanobacteriota</taxon>
        <taxon>Stenosarchaea group</taxon>
        <taxon>Methanomicrobia</taxon>
        <taxon>Methanosarcinales</taxon>
        <taxon>Methanosarcinaceae</taxon>
        <taxon>Methanolobus</taxon>
    </lineage>
</organism>